<evidence type="ECO:0000256" key="1">
    <source>
        <dbReference type="SAM" id="MobiDB-lite"/>
    </source>
</evidence>
<keyword evidence="5" id="KW-1185">Reference proteome</keyword>
<gene>
    <name evidence="4" type="ORF">HYFRA_00000174</name>
</gene>
<dbReference type="PANTHER" id="PTHR37049">
    <property type="entry name" value="PEPTIDASE S41 FAMILY PROTEIN"/>
    <property type="match status" value="1"/>
</dbReference>
<keyword evidence="2" id="KW-0732">Signal</keyword>
<dbReference type="SUPFAM" id="SSF52096">
    <property type="entry name" value="ClpP/crotonase"/>
    <property type="match status" value="1"/>
</dbReference>
<evidence type="ECO:0000313" key="5">
    <source>
        <dbReference type="Proteomes" id="UP000696280"/>
    </source>
</evidence>
<protein>
    <recommendedName>
        <fullName evidence="3">CPAF-like PDZ domain-containing protein</fullName>
    </recommendedName>
</protein>
<feature type="domain" description="CPAF-like PDZ" evidence="3">
    <location>
        <begin position="216"/>
        <end position="343"/>
    </location>
</feature>
<reference evidence="4" key="1">
    <citation type="submission" date="2021-07" db="EMBL/GenBank/DDBJ databases">
        <authorList>
            <person name="Durling M."/>
        </authorList>
    </citation>
    <scope>NUCLEOTIDE SEQUENCE</scope>
</reference>
<dbReference type="Proteomes" id="UP000696280">
    <property type="component" value="Unassembled WGS sequence"/>
</dbReference>
<comment type="caution">
    <text evidence="4">The sequence shown here is derived from an EMBL/GenBank/DDBJ whole genome shotgun (WGS) entry which is preliminary data.</text>
</comment>
<feature type="chain" id="PRO_5040239014" description="CPAF-like PDZ domain-containing protein" evidence="2">
    <location>
        <begin position="19"/>
        <end position="820"/>
    </location>
</feature>
<proteinExistence type="predicted"/>
<feature type="signal peptide" evidence="2">
    <location>
        <begin position="1"/>
        <end position="18"/>
    </location>
</feature>
<dbReference type="PANTHER" id="PTHR37049:SF4">
    <property type="entry name" value="RHODANESE DOMAIN-CONTAINING PROTEIN"/>
    <property type="match status" value="1"/>
</dbReference>
<dbReference type="InterPro" id="IPR052766">
    <property type="entry name" value="S41A_metabolite_peptidase"/>
</dbReference>
<evidence type="ECO:0000313" key="4">
    <source>
        <dbReference type="EMBL" id="CAG8957834.1"/>
    </source>
</evidence>
<evidence type="ECO:0000259" key="3">
    <source>
        <dbReference type="Pfam" id="PF23658"/>
    </source>
</evidence>
<accession>A0A9N9L2D3</accession>
<evidence type="ECO:0000256" key="2">
    <source>
        <dbReference type="SAM" id="SignalP"/>
    </source>
</evidence>
<dbReference type="Gene3D" id="3.90.226.10">
    <property type="entry name" value="2-enoyl-CoA Hydratase, Chain A, domain 1"/>
    <property type="match status" value="1"/>
</dbReference>
<dbReference type="InterPro" id="IPR029045">
    <property type="entry name" value="ClpP/crotonase-like_dom_sf"/>
</dbReference>
<name>A0A9N9L2D3_9HELO</name>
<organism evidence="4 5">
    <name type="scientific">Hymenoscyphus fraxineus</name>
    <dbReference type="NCBI Taxonomy" id="746836"/>
    <lineage>
        <taxon>Eukaryota</taxon>
        <taxon>Fungi</taxon>
        <taxon>Dikarya</taxon>
        <taxon>Ascomycota</taxon>
        <taxon>Pezizomycotina</taxon>
        <taxon>Leotiomycetes</taxon>
        <taxon>Helotiales</taxon>
        <taxon>Helotiaceae</taxon>
        <taxon>Hymenoscyphus</taxon>
    </lineage>
</organism>
<dbReference type="Pfam" id="PF23658">
    <property type="entry name" value="PDZ_CPAF_rel"/>
    <property type="match status" value="1"/>
</dbReference>
<dbReference type="InterPro" id="IPR056186">
    <property type="entry name" value="PDZ_CPAF-rel"/>
</dbReference>
<feature type="region of interest" description="Disordered" evidence="1">
    <location>
        <begin position="20"/>
        <end position="78"/>
    </location>
</feature>
<dbReference type="OrthoDB" id="27214at2759"/>
<sequence>MRFWVSFVALATIAGVGATPRNVPHQLTRRQNQTPTAPPDPTTGENPSGVENPAAAQSSNPPLIPIPNAPPNGTAPGTNGTAPCGVVAATAARQLAANPKGTFLLEARPIVDGQLAFDCLNSVALRKPEAQALVDAVKPYVEWQSDLAYLKDPPSDYPFPPVDIVESLKAVENNLTAGKYRNEIQFQTALFKVFTQAHDGHFDFFPDALTRAFVYRRPMSLVSYALSESFYAVKLKSKLLADTQASLAPGSTFKPSAVTKINGIEASRFLQEMSDTDTPFQDKDAAYNAMFATRAGQSQGFNGFFQSGGPFSFIFPGPTTQMTFENGTTREFRNEAQLRASFTGVVDGDTFFKKFCSGPPAAAAPPSPTNPTTTPTPSTAPPPVATVPGYPQPVIIASDGSVSGYYLQDPGNTDVAVLSVLTFAPEKPDEFQRTIQRFISIAKGAGKKKMVIDTSLNGGGFLFLGYDLFRQFFPQIAQDGFTRFRQNAAFTKISEIVSESIPPNFSQLSSSDEEIQTYEIWYNYKFDLDMTNNTFPNRETKFGDKIKDKGDTFSSLVRWNMADPLSTSNTTYGIGINITGYGNLSQVAQPFPAEDVILLYDGFCASTCTVFSEFMRLQGNVKSVAVGGRPSNTKIQGIGGVKGSQSYAWSAIFNDAQRALEIQQKRSMSTAAELLVMSDLPVNRSSAAGVNLRDNILPQNMGDGVPAQFVQELADCRLYYTPQMMGDVRQFWNAAAKATWGGGPCVAGGFTQKPVVQTGAVVGGVGPSRTEVTRTEVVRSDVVLNKDAGWERRHEVKFVYNHAANDAMDTAFDSFDSYIK</sequence>
<dbReference type="AlphaFoldDB" id="A0A9N9L2D3"/>
<feature type="region of interest" description="Disordered" evidence="1">
    <location>
        <begin position="361"/>
        <end position="386"/>
    </location>
</feature>
<dbReference type="EMBL" id="CAJVRL010000081">
    <property type="protein sequence ID" value="CAG8957834.1"/>
    <property type="molecule type" value="Genomic_DNA"/>
</dbReference>